<proteinExistence type="predicted"/>
<evidence type="ECO:0000259" key="1">
    <source>
        <dbReference type="Pfam" id="PF07727"/>
    </source>
</evidence>
<keyword evidence="3" id="KW-1185">Reference proteome</keyword>
<evidence type="ECO:0000313" key="3">
    <source>
        <dbReference type="Proteomes" id="UP000325315"/>
    </source>
</evidence>
<reference evidence="2" key="1">
    <citation type="submission" date="2019-08" db="EMBL/GenBank/DDBJ databases">
        <authorList>
            <person name="Liu F."/>
        </authorList>
    </citation>
    <scope>NUCLEOTIDE SEQUENCE [LARGE SCALE GENOMIC DNA]</scope>
    <source>
        <strain evidence="2">PA1801</strain>
        <tissue evidence="2">Leaf</tissue>
    </source>
</reference>
<dbReference type="Proteomes" id="UP000325315">
    <property type="component" value="Unassembled WGS sequence"/>
</dbReference>
<dbReference type="Pfam" id="PF07727">
    <property type="entry name" value="RVT_2"/>
    <property type="match status" value="1"/>
</dbReference>
<accession>A0A5B6WPQ8</accession>
<protein>
    <submittedName>
        <fullName evidence="2">Retrovirus-related Pol polyprotein from transposon TNT 1-94</fullName>
    </submittedName>
</protein>
<gene>
    <name evidence="2" type="ORF">EPI10_005563</name>
</gene>
<comment type="caution">
    <text evidence="2">The sequence shown here is derived from an EMBL/GenBank/DDBJ whole genome shotgun (WGS) entry which is preliminary data.</text>
</comment>
<evidence type="ECO:0000313" key="2">
    <source>
        <dbReference type="EMBL" id="KAA3483383.1"/>
    </source>
</evidence>
<feature type="domain" description="Reverse transcriptase Ty1/copia-type" evidence="1">
    <location>
        <begin position="59"/>
        <end position="234"/>
    </location>
</feature>
<dbReference type="InterPro" id="IPR013103">
    <property type="entry name" value="RVT_2"/>
</dbReference>
<dbReference type="AlphaFoldDB" id="A0A5B6WPQ8"/>
<dbReference type="EMBL" id="SMMG02000002">
    <property type="protein sequence ID" value="KAA3483383.1"/>
    <property type="molecule type" value="Genomic_DNA"/>
</dbReference>
<name>A0A5B6WPQ8_9ROSI</name>
<organism evidence="2 3">
    <name type="scientific">Gossypium australe</name>
    <dbReference type="NCBI Taxonomy" id="47621"/>
    <lineage>
        <taxon>Eukaryota</taxon>
        <taxon>Viridiplantae</taxon>
        <taxon>Streptophyta</taxon>
        <taxon>Embryophyta</taxon>
        <taxon>Tracheophyta</taxon>
        <taxon>Spermatophyta</taxon>
        <taxon>Magnoliopsida</taxon>
        <taxon>eudicotyledons</taxon>
        <taxon>Gunneridae</taxon>
        <taxon>Pentapetalae</taxon>
        <taxon>rosids</taxon>
        <taxon>malvids</taxon>
        <taxon>Malvales</taxon>
        <taxon>Malvaceae</taxon>
        <taxon>Malvoideae</taxon>
        <taxon>Gossypium</taxon>
    </lineage>
</organism>
<dbReference type="OrthoDB" id="1002352at2759"/>
<sequence length="234" mass="27498">MAMCIMNQCQLKNVGKEMIDQNRKKQLRRICTPEGVKPMRYKWVFMRKRNEKGEIVSYKTYSLVVDETTFRFLISLVIREGLDLHLMDVVIANLYGPLDNNIYMKPPEGFKLPEAANSCSREYYSIKLNISFYGLKQFGRMWHNRLNEYLSNEGYKNDPISPCIFIKKFGSGFVIIVVYVDDLNIIGTFEEILVTMECLNKEFEIKDLGKTRFCLRLQIEHLNNGIFLHQTTYI</sequence>